<proteinExistence type="predicted"/>
<keyword evidence="3" id="KW-1185">Reference proteome</keyword>
<reference evidence="2 3" key="1">
    <citation type="submission" date="2024-07" db="EMBL/GenBank/DDBJ databases">
        <authorList>
            <person name="Akdeniz Z."/>
        </authorList>
    </citation>
    <scope>NUCLEOTIDE SEQUENCE [LARGE SCALE GENOMIC DNA]</scope>
</reference>
<organism evidence="2 3">
    <name type="scientific">Hexamita inflata</name>
    <dbReference type="NCBI Taxonomy" id="28002"/>
    <lineage>
        <taxon>Eukaryota</taxon>
        <taxon>Metamonada</taxon>
        <taxon>Diplomonadida</taxon>
        <taxon>Hexamitidae</taxon>
        <taxon>Hexamitinae</taxon>
        <taxon>Hexamita</taxon>
    </lineage>
</organism>
<feature type="transmembrane region" description="Helical" evidence="1">
    <location>
        <begin position="40"/>
        <end position="63"/>
    </location>
</feature>
<name>A0ABP1ISL9_9EUKA</name>
<dbReference type="EMBL" id="CAXDID020000092">
    <property type="protein sequence ID" value="CAL6022782.1"/>
    <property type="molecule type" value="Genomic_DNA"/>
</dbReference>
<evidence type="ECO:0000313" key="2">
    <source>
        <dbReference type="EMBL" id="CAL6022782.1"/>
    </source>
</evidence>
<feature type="transmembrane region" description="Helical" evidence="1">
    <location>
        <begin position="75"/>
        <end position="96"/>
    </location>
</feature>
<dbReference type="Proteomes" id="UP001642409">
    <property type="component" value="Unassembled WGS sequence"/>
</dbReference>
<gene>
    <name evidence="2" type="ORF">HINF_LOCUS28810</name>
</gene>
<feature type="transmembrane region" description="Helical" evidence="1">
    <location>
        <begin position="222"/>
        <end position="247"/>
    </location>
</feature>
<feature type="transmembrane region" description="Helical" evidence="1">
    <location>
        <begin position="371"/>
        <end position="395"/>
    </location>
</feature>
<protein>
    <submittedName>
        <fullName evidence="2">Uncharacterized protein</fullName>
    </submittedName>
</protein>
<feature type="transmembrane region" description="Helical" evidence="1">
    <location>
        <begin position="468"/>
        <end position="487"/>
    </location>
</feature>
<keyword evidence="1" id="KW-1133">Transmembrane helix</keyword>
<keyword evidence="1" id="KW-0472">Membrane</keyword>
<feature type="transmembrane region" description="Helical" evidence="1">
    <location>
        <begin position="434"/>
        <end position="456"/>
    </location>
</feature>
<keyword evidence="1" id="KW-0812">Transmembrane</keyword>
<evidence type="ECO:0000313" key="3">
    <source>
        <dbReference type="Proteomes" id="UP001642409"/>
    </source>
</evidence>
<comment type="caution">
    <text evidence="2">The sequence shown here is derived from an EMBL/GenBank/DDBJ whole genome shotgun (WGS) entry which is preliminary data.</text>
</comment>
<sequence>MIDDQSSSHNQQTSDYSQMTQITIQQKPGKDLILQPIKSVILFNYILPGCSNIFRLAFINVLYRYMQYRLWGNTVSIIVLQPFIDLCTTTYSLALLDGSREILFGFIQNKQKNAAKAYFACVLINYYIIGFIISIVMGKICSNQVGLFTLNEQSKYYLQISLYFSIIGRSSFVFYREIMIIEQRVYSAFCMDILYGLLSILITCICIVLTDSKTIQKPNYYKLFAVIELLSNFFASLYPIYSIVTYFSSPKKWDIKSIINQNPLKLRLCDIFPFRFQLIWQIFVRTLPYLLKHAIEPILCSGIMYLYHKYQHLQVWSEYSMIGCQMTRIFSQAASSISSQSESQLRFLFNINIKTGNVIRIREVLMKGARIVFCVQFLFMIMIGTIIKVMIQWYFVILDPFALKQAIFKKWALTWCVLVPYHFAQPLVEMEFGYFQIFQVAMHWSLFGSQFLVYYFKKKRSDFNNMQVQLMIAKALIGLIMYIKYVMKYTKLLNQKKMDPA</sequence>
<feature type="transmembrane region" description="Helical" evidence="1">
    <location>
        <begin position="156"/>
        <end position="175"/>
    </location>
</feature>
<accession>A0ABP1ISL9</accession>
<feature type="transmembrane region" description="Helical" evidence="1">
    <location>
        <begin position="117"/>
        <end position="136"/>
    </location>
</feature>
<feature type="transmembrane region" description="Helical" evidence="1">
    <location>
        <begin position="187"/>
        <end position="210"/>
    </location>
</feature>
<evidence type="ECO:0000256" key="1">
    <source>
        <dbReference type="SAM" id="Phobius"/>
    </source>
</evidence>